<name>A0A8T0WJ18_PANVG</name>
<evidence type="ECO:0000256" key="1">
    <source>
        <dbReference type="SAM" id="SignalP"/>
    </source>
</evidence>
<evidence type="ECO:0008006" key="4">
    <source>
        <dbReference type="Google" id="ProtNLM"/>
    </source>
</evidence>
<organism evidence="2 3">
    <name type="scientific">Panicum virgatum</name>
    <name type="common">Blackwell switchgrass</name>
    <dbReference type="NCBI Taxonomy" id="38727"/>
    <lineage>
        <taxon>Eukaryota</taxon>
        <taxon>Viridiplantae</taxon>
        <taxon>Streptophyta</taxon>
        <taxon>Embryophyta</taxon>
        <taxon>Tracheophyta</taxon>
        <taxon>Spermatophyta</taxon>
        <taxon>Magnoliopsida</taxon>
        <taxon>Liliopsida</taxon>
        <taxon>Poales</taxon>
        <taxon>Poaceae</taxon>
        <taxon>PACMAD clade</taxon>
        <taxon>Panicoideae</taxon>
        <taxon>Panicodae</taxon>
        <taxon>Paniceae</taxon>
        <taxon>Panicinae</taxon>
        <taxon>Panicum</taxon>
        <taxon>Panicum sect. Hiantes</taxon>
    </lineage>
</organism>
<comment type="caution">
    <text evidence="2">The sequence shown here is derived from an EMBL/GenBank/DDBJ whole genome shotgun (WGS) entry which is preliminary data.</text>
</comment>
<feature type="chain" id="PRO_5035817825" description="Glyceraldehyde-3-phosphate dehydrogenase" evidence="1">
    <location>
        <begin position="27"/>
        <end position="99"/>
    </location>
</feature>
<gene>
    <name evidence="2" type="ORF">PVAP13_1NG119400</name>
</gene>
<dbReference type="Proteomes" id="UP000823388">
    <property type="component" value="Chromosome 1N"/>
</dbReference>
<evidence type="ECO:0000313" key="2">
    <source>
        <dbReference type="EMBL" id="KAG2649601.1"/>
    </source>
</evidence>
<dbReference type="AlphaFoldDB" id="A0A8T0WJ18"/>
<evidence type="ECO:0000313" key="3">
    <source>
        <dbReference type="Proteomes" id="UP000823388"/>
    </source>
</evidence>
<keyword evidence="1" id="KW-0732">Signal</keyword>
<proteinExistence type="predicted"/>
<reference evidence="2" key="1">
    <citation type="submission" date="2020-05" db="EMBL/GenBank/DDBJ databases">
        <title>WGS assembly of Panicum virgatum.</title>
        <authorList>
            <person name="Lovell J.T."/>
            <person name="Jenkins J."/>
            <person name="Shu S."/>
            <person name="Juenger T.E."/>
            <person name="Schmutz J."/>
        </authorList>
    </citation>
    <scope>NUCLEOTIDE SEQUENCE</scope>
    <source>
        <strain evidence="2">AP13</strain>
    </source>
</reference>
<feature type="signal peptide" evidence="1">
    <location>
        <begin position="1"/>
        <end position="26"/>
    </location>
</feature>
<sequence length="99" mass="10934">MKDWRKGRGGVVLLAKMSLLAPLTHQQFLGSNTKCLCCFPMTLLEIPETGLSSSFMKLVSWYDNEWAYSNRILDLIAHMALVSTAPGTDASEFLVPPTA</sequence>
<protein>
    <recommendedName>
        <fullName evidence="4">Glyceraldehyde-3-phosphate dehydrogenase</fullName>
    </recommendedName>
</protein>
<dbReference type="EMBL" id="CM029038">
    <property type="protein sequence ID" value="KAG2649601.1"/>
    <property type="molecule type" value="Genomic_DNA"/>
</dbReference>
<accession>A0A8T0WJ18</accession>
<keyword evidence="3" id="KW-1185">Reference proteome</keyword>